<dbReference type="EMBL" id="GBRH01277019">
    <property type="protein sequence ID" value="JAD20876.1"/>
    <property type="molecule type" value="Transcribed_RNA"/>
</dbReference>
<proteinExistence type="predicted"/>
<sequence>MRCKPPMLDIVFDGGPSIKWVGQTWRRR</sequence>
<accession>A0A0A8Y3J7</accession>
<protein>
    <submittedName>
        <fullName evidence="1">Uncharacterized protein</fullName>
    </submittedName>
</protein>
<reference evidence="1" key="1">
    <citation type="submission" date="2014-09" db="EMBL/GenBank/DDBJ databases">
        <authorList>
            <person name="Magalhaes I.L.F."/>
            <person name="Oliveira U."/>
            <person name="Santos F.R."/>
            <person name="Vidigal T.H.D.A."/>
            <person name="Brescovit A.D."/>
            <person name="Santos A.J."/>
        </authorList>
    </citation>
    <scope>NUCLEOTIDE SEQUENCE</scope>
    <source>
        <tissue evidence="1">Shoot tissue taken approximately 20 cm above the soil surface</tissue>
    </source>
</reference>
<organism evidence="1">
    <name type="scientific">Arundo donax</name>
    <name type="common">Giant reed</name>
    <name type="synonym">Donax arundinaceus</name>
    <dbReference type="NCBI Taxonomy" id="35708"/>
    <lineage>
        <taxon>Eukaryota</taxon>
        <taxon>Viridiplantae</taxon>
        <taxon>Streptophyta</taxon>
        <taxon>Embryophyta</taxon>
        <taxon>Tracheophyta</taxon>
        <taxon>Spermatophyta</taxon>
        <taxon>Magnoliopsida</taxon>
        <taxon>Liliopsida</taxon>
        <taxon>Poales</taxon>
        <taxon>Poaceae</taxon>
        <taxon>PACMAD clade</taxon>
        <taxon>Arundinoideae</taxon>
        <taxon>Arundineae</taxon>
        <taxon>Arundo</taxon>
    </lineage>
</organism>
<name>A0A0A8Y3J7_ARUDO</name>
<reference evidence="1" key="2">
    <citation type="journal article" date="2015" name="Data Brief">
        <title>Shoot transcriptome of the giant reed, Arundo donax.</title>
        <authorList>
            <person name="Barrero R.A."/>
            <person name="Guerrero F.D."/>
            <person name="Moolhuijzen P."/>
            <person name="Goolsby J.A."/>
            <person name="Tidwell J."/>
            <person name="Bellgard S.E."/>
            <person name="Bellgard M.I."/>
        </authorList>
    </citation>
    <scope>NUCLEOTIDE SEQUENCE</scope>
    <source>
        <tissue evidence="1">Shoot tissue taken approximately 20 cm above the soil surface</tissue>
    </source>
</reference>
<dbReference type="AlphaFoldDB" id="A0A0A8Y3J7"/>
<evidence type="ECO:0000313" key="1">
    <source>
        <dbReference type="EMBL" id="JAD20876.1"/>
    </source>
</evidence>